<evidence type="ECO:0000256" key="1">
    <source>
        <dbReference type="SAM" id="MobiDB-lite"/>
    </source>
</evidence>
<protein>
    <submittedName>
        <fullName evidence="2">Uncharacterized protein</fullName>
    </submittedName>
</protein>
<evidence type="ECO:0000313" key="2">
    <source>
        <dbReference type="EMBL" id="ETO24850.1"/>
    </source>
</evidence>
<proteinExistence type="predicted"/>
<accession>X6NEU7</accession>
<reference evidence="2 3" key="1">
    <citation type="journal article" date="2013" name="Curr. Biol.">
        <title>The Genome of the Foraminiferan Reticulomyxa filosa.</title>
        <authorList>
            <person name="Glockner G."/>
            <person name="Hulsmann N."/>
            <person name="Schleicher M."/>
            <person name="Noegel A.A."/>
            <person name="Eichinger L."/>
            <person name="Gallinger C."/>
            <person name="Pawlowski J."/>
            <person name="Sierra R."/>
            <person name="Euteneuer U."/>
            <person name="Pillet L."/>
            <person name="Moustafa A."/>
            <person name="Platzer M."/>
            <person name="Groth M."/>
            <person name="Szafranski K."/>
            <person name="Schliwa M."/>
        </authorList>
    </citation>
    <scope>NUCLEOTIDE SEQUENCE [LARGE SCALE GENOMIC DNA]</scope>
</reference>
<organism evidence="2 3">
    <name type="scientific">Reticulomyxa filosa</name>
    <dbReference type="NCBI Taxonomy" id="46433"/>
    <lineage>
        <taxon>Eukaryota</taxon>
        <taxon>Sar</taxon>
        <taxon>Rhizaria</taxon>
        <taxon>Retaria</taxon>
        <taxon>Foraminifera</taxon>
        <taxon>Monothalamids</taxon>
        <taxon>Reticulomyxidae</taxon>
        <taxon>Reticulomyxa</taxon>
    </lineage>
</organism>
<comment type="caution">
    <text evidence="2">The sequence shown here is derived from an EMBL/GenBank/DDBJ whole genome shotgun (WGS) entry which is preliminary data.</text>
</comment>
<feature type="non-terminal residue" evidence="2">
    <location>
        <position position="428"/>
    </location>
</feature>
<keyword evidence="3" id="KW-1185">Reference proteome</keyword>
<dbReference type="EMBL" id="ASPP01008915">
    <property type="protein sequence ID" value="ETO24850.1"/>
    <property type="molecule type" value="Genomic_DNA"/>
</dbReference>
<evidence type="ECO:0000313" key="3">
    <source>
        <dbReference type="Proteomes" id="UP000023152"/>
    </source>
</evidence>
<name>X6NEU7_RETFI</name>
<dbReference type="Proteomes" id="UP000023152">
    <property type="component" value="Unassembled WGS sequence"/>
</dbReference>
<sequence length="428" mass="49810">MLDLSEASRLTNEESSSFLKPSSRFIGEGYLEVDCLILVCLSKTNFNDDKIASQRLYHRLKEVIQSVFNTLTSDEDEWAIYSYIDCILSAHYITHSFAQIICNVCILQNHVKYTFFELARKSSSGEVNGGKEWYENIKSYIHSSCYKFEYQWDIYNPLDIVSKMYPNDTGSNKSVYQAKDFDAFINEHMQLPQFNTSNGREKAKGEGILTLLSHFKKRFKTSIFLHPVQFQFLQWMIVTFIDHIIVNRTIQHNIVQLVPTGRESVPLRNWKFEERIHSCVKQIKQSHLRDEKIAISCADENGSSETCEINMTVDDRIKIRIRLLKTMADPGKNVEKEEDDEKNKSASDEKEDEPSEQMNVNVQLQLLSSANDKNGLKGWDAIERSDMDILQCVISYTVQIYHCILIPYSLARYQEMFEQIYVYCMLQL</sequence>
<feature type="region of interest" description="Disordered" evidence="1">
    <location>
        <begin position="330"/>
        <end position="358"/>
    </location>
</feature>
<gene>
    <name evidence="2" type="ORF">RFI_12307</name>
</gene>
<dbReference type="AlphaFoldDB" id="X6NEU7"/>